<proteinExistence type="predicted"/>
<dbReference type="InterPro" id="IPR036383">
    <property type="entry name" value="TSP1_rpt_sf"/>
</dbReference>
<accession>A0A5E4CP44</accession>
<evidence type="ECO:0000313" key="2">
    <source>
        <dbReference type="Proteomes" id="UP000335636"/>
    </source>
</evidence>
<reference evidence="1" key="1">
    <citation type="submission" date="2019-04" db="EMBL/GenBank/DDBJ databases">
        <authorList>
            <person name="Alioto T."/>
            <person name="Alioto T."/>
        </authorList>
    </citation>
    <scope>NUCLEOTIDE SEQUENCE [LARGE SCALE GENOMIC DNA]</scope>
</reference>
<dbReference type="SUPFAM" id="SSF82895">
    <property type="entry name" value="TSP-1 type 1 repeat"/>
    <property type="match status" value="1"/>
</dbReference>
<gene>
    <name evidence="1" type="ORF">MONAX_5E017572</name>
</gene>
<feature type="non-terminal residue" evidence="1">
    <location>
        <position position="64"/>
    </location>
</feature>
<dbReference type="AlphaFoldDB" id="A0A5E4CP44"/>
<dbReference type="PANTHER" id="PTHR11311:SF7">
    <property type="entry name" value="THROMBOSPONDIN TYPE-1 DOMAIN-CONTAINING PROTEIN 7B"/>
    <property type="match status" value="1"/>
</dbReference>
<dbReference type="EMBL" id="CABDUW010001600">
    <property type="protein sequence ID" value="VTJ82929.1"/>
    <property type="molecule type" value="Genomic_DNA"/>
</dbReference>
<organism evidence="1 2">
    <name type="scientific">Marmota monax</name>
    <name type="common">Woodchuck</name>
    <dbReference type="NCBI Taxonomy" id="9995"/>
    <lineage>
        <taxon>Eukaryota</taxon>
        <taxon>Metazoa</taxon>
        <taxon>Chordata</taxon>
        <taxon>Craniata</taxon>
        <taxon>Vertebrata</taxon>
        <taxon>Euteleostomi</taxon>
        <taxon>Mammalia</taxon>
        <taxon>Eutheria</taxon>
        <taxon>Euarchontoglires</taxon>
        <taxon>Glires</taxon>
        <taxon>Rodentia</taxon>
        <taxon>Sciuromorpha</taxon>
        <taxon>Sciuridae</taxon>
        <taxon>Xerinae</taxon>
        <taxon>Marmotini</taxon>
        <taxon>Marmota</taxon>
    </lineage>
</organism>
<name>A0A5E4CP44_MARMO</name>
<keyword evidence="2" id="KW-1185">Reference proteome</keyword>
<evidence type="ECO:0008006" key="3">
    <source>
        <dbReference type="Google" id="ProtNLM"/>
    </source>
</evidence>
<protein>
    <recommendedName>
        <fullName evidence="3">Thrombospondin, type I, domain containing 7Ba</fullName>
    </recommendedName>
</protein>
<comment type="caution">
    <text evidence="1">The sequence shown here is derived from an EMBL/GenBank/DDBJ whole genome shotgun (WGS) entry which is preliminary data.</text>
</comment>
<evidence type="ECO:0000313" key="1">
    <source>
        <dbReference type="EMBL" id="VTJ82929.1"/>
    </source>
</evidence>
<sequence length="64" mass="7357">VSCISDDNQSEEIMECLKQTHGMPPLVQECTVPCREDCTFTTWSKFTPCSRNCEATQSRRRQLT</sequence>
<dbReference type="GO" id="GO:0030036">
    <property type="term" value="P:actin cytoskeleton organization"/>
    <property type="evidence" value="ECO:0007669"/>
    <property type="project" value="TreeGrafter"/>
</dbReference>
<feature type="non-terminal residue" evidence="1">
    <location>
        <position position="1"/>
    </location>
</feature>
<dbReference type="GO" id="GO:0005886">
    <property type="term" value="C:plasma membrane"/>
    <property type="evidence" value="ECO:0007669"/>
    <property type="project" value="TreeGrafter"/>
</dbReference>
<dbReference type="PANTHER" id="PTHR11311">
    <property type="entry name" value="SPONDIN"/>
    <property type="match status" value="1"/>
</dbReference>
<dbReference type="Proteomes" id="UP000335636">
    <property type="component" value="Unassembled WGS sequence"/>
</dbReference>
<dbReference type="InterPro" id="IPR051418">
    <property type="entry name" value="Spondin/Thrombospondin_T1"/>
</dbReference>